<dbReference type="GeneID" id="85400834"/>
<dbReference type="Proteomes" id="UP001227543">
    <property type="component" value="Unassembled WGS sequence"/>
</dbReference>
<reference evidence="1 2" key="1">
    <citation type="submission" date="2016-10" db="EMBL/GenBank/DDBJ databases">
        <title>The genome sequence of Colletotrichum fioriniae PJ7.</title>
        <authorList>
            <person name="Baroncelli R."/>
        </authorList>
    </citation>
    <scope>NUCLEOTIDE SEQUENCE [LARGE SCALE GENOMIC DNA]</scope>
    <source>
        <strain evidence="1 2">Tom-12</strain>
    </source>
</reference>
<sequence length="65" mass="7159">MSLFPWALCPMPPPLRGTNRTTPRSFLSYLGNIICIIAPCVPYRKKIRKEGGHRGLGRGGNCKGC</sequence>
<organism evidence="1 2">
    <name type="scientific">Colletotrichum tamarilloi</name>
    <dbReference type="NCBI Taxonomy" id="1209934"/>
    <lineage>
        <taxon>Eukaryota</taxon>
        <taxon>Fungi</taxon>
        <taxon>Dikarya</taxon>
        <taxon>Ascomycota</taxon>
        <taxon>Pezizomycotina</taxon>
        <taxon>Sordariomycetes</taxon>
        <taxon>Hypocreomycetidae</taxon>
        <taxon>Glomerellales</taxon>
        <taxon>Glomerellaceae</taxon>
        <taxon>Colletotrichum</taxon>
        <taxon>Colletotrichum acutatum species complex</taxon>
    </lineage>
</organism>
<dbReference type="EMBL" id="MLFU01000001">
    <property type="protein sequence ID" value="KAK1513149.1"/>
    <property type="molecule type" value="Genomic_DNA"/>
</dbReference>
<keyword evidence="2" id="KW-1185">Reference proteome</keyword>
<proteinExistence type="predicted"/>
<accession>A0ABQ9RUV7</accession>
<evidence type="ECO:0000313" key="2">
    <source>
        <dbReference type="Proteomes" id="UP001227543"/>
    </source>
</evidence>
<gene>
    <name evidence="1" type="ORF">CTAM01_00545</name>
</gene>
<evidence type="ECO:0000313" key="1">
    <source>
        <dbReference type="EMBL" id="KAK1513149.1"/>
    </source>
</evidence>
<name>A0ABQ9RUV7_9PEZI</name>
<protein>
    <submittedName>
        <fullName evidence="1">Uncharacterized protein</fullName>
    </submittedName>
</protein>
<dbReference type="RefSeq" id="XP_060389222.1">
    <property type="nucleotide sequence ID" value="XM_060516596.1"/>
</dbReference>
<comment type="caution">
    <text evidence="1">The sequence shown here is derived from an EMBL/GenBank/DDBJ whole genome shotgun (WGS) entry which is preliminary data.</text>
</comment>